<name>A0A6J5RN34_9CAUD</name>
<sequence length="216" mass="25349">MIDNLELIQPLLNYSEAGDFYMLYVFKRKKDQPEGERDNHQSVRTIKTYCIESIDHLERRWDEIKQLCEVFKARAYIHVQKQNHSEVSLNMVVSLAERIRNGVPNQKGLFDSVVGQMRTIEKRWIIDVDDMKEPSPLMMAFIEYKCAPFTEVKFDEVGMPIGHVTGPKIEAIIPTRNGHHLITKKFDVMTFKKEYPDIDIQKKNPTLLYYPNSLEQ</sequence>
<gene>
    <name evidence="2" type="ORF">UFOVP1247_116</name>
    <name evidence="1" type="ORF">UFOVP970_156</name>
</gene>
<evidence type="ECO:0000313" key="1">
    <source>
        <dbReference type="EMBL" id="CAB4175351.1"/>
    </source>
</evidence>
<protein>
    <submittedName>
        <fullName evidence="2">Uncharacterized protein</fullName>
    </submittedName>
</protein>
<dbReference type="EMBL" id="LR797195">
    <property type="protein sequence ID" value="CAB4193645.1"/>
    <property type="molecule type" value="Genomic_DNA"/>
</dbReference>
<reference evidence="2" key="1">
    <citation type="submission" date="2020-05" db="EMBL/GenBank/DDBJ databases">
        <authorList>
            <person name="Chiriac C."/>
            <person name="Salcher M."/>
            <person name="Ghai R."/>
            <person name="Kavagutti S V."/>
        </authorList>
    </citation>
    <scope>NUCLEOTIDE SEQUENCE</scope>
</reference>
<evidence type="ECO:0000313" key="2">
    <source>
        <dbReference type="EMBL" id="CAB4193645.1"/>
    </source>
</evidence>
<proteinExistence type="predicted"/>
<accession>A0A6J5RN34</accession>
<dbReference type="EMBL" id="LR796916">
    <property type="protein sequence ID" value="CAB4175351.1"/>
    <property type="molecule type" value="Genomic_DNA"/>
</dbReference>
<organism evidence="2">
    <name type="scientific">uncultured Caudovirales phage</name>
    <dbReference type="NCBI Taxonomy" id="2100421"/>
    <lineage>
        <taxon>Viruses</taxon>
        <taxon>Duplodnaviria</taxon>
        <taxon>Heunggongvirae</taxon>
        <taxon>Uroviricota</taxon>
        <taxon>Caudoviricetes</taxon>
        <taxon>Peduoviridae</taxon>
        <taxon>Maltschvirus</taxon>
        <taxon>Maltschvirus maltsch</taxon>
    </lineage>
</organism>